<comment type="caution">
    <text evidence="5">The sequence shown here is derived from an EMBL/GenBank/DDBJ whole genome shotgun (WGS) entry which is preliminary data.</text>
</comment>
<evidence type="ECO:0000256" key="1">
    <source>
        <dbReference type="ARBA" id="ARBA00022737"/>
    </source>
</evidence>
<gene>
    <name evidence="5" type="ORF">Clacol_009166</name>
</gene>
<evidence type="ECO:0000259" key="4">
    <source>
        <dbReference type="PROSITE" id="PS50102"/>
    </source>
</evidence>
<organism evidence="5 6">
    <name type="scientific">Clathrus columnatus</name>
    <dbReference type="NCBI Taxonomy" id="1419009"/>
    <lineage>
        <taxon>Eukaryota</taxon>
        <taxon>Fungi</taxon>
        <taxon>Dikarya</taxon>
        <taxon>Basidiomycota</taxon>
        <taxon>Agaricomycotina</taxon>
        <taxon>Agaricomycetes</taxon>
        <taxon>Phallomycetidae</taxon>
        <taxon>Phallales</taxon>
        <taxon>Clathraceae</taxon>
        <taxon>Clathrus</taxon>
    </lineage>
</organism>
<dbReference type="InterPro" id="IPR035979">
    <property type="entry name" value="RBD_domain_sf"/>
</dbReference>
<evidence type="ECO:0000313" key="5">
    <source>
        <dbReference type="EMBL" id="GJJ14896.1"/>
    </source>
</evidence>
<keyword evidence="2 3" id="KW-0694">RNA-binding</keyword>
<name>A0AAV5AJR3_9AGAM</name>
<reference evidence="5" key="1">
    <citation type="submission" date="2021-10" db="EMBL/GenBank/DDBJ databases">
        <title>De novo Genome Assembly of Clathrus columnatus (Basidiomycota, Fungi) Using Illumina and Nanopore Sequence Data.</title>
        <authorList>
            <person name="Ogiso-Tanaka E."/>
            <person name="Itagaki H."/>
            <person name="Hosoya T."/>
            <person name="Hosaka K."/>
        </authorList>
    </citation>
    <scope>NUCLEOTIDE SEQUENCE</scope>
    <source>
        <strain evidence="5">MO-923</strain>
    </source>
</reference>
<dbReference type="PROSITE" id="PS50102">
    <property type="entry name" value="RRM"/>
    <property type="match status" value="2"/>
</dbReference>
<dbReference type="EMBL" id="BPWL01000010">
    <property type="protein sequence ID" value="GJJ14896.1"/>
    <property type="molecule type" value="Genomic_DNA"/>
</dbReference>
<evidence type="ECO:0000256" key="2">
    <source>
        <dbReference type="ARBA" id="ARBA00022884"/>
    </source>
</evidence>
<keyword evidence="6" id="KW-1185">Reference proteome</keyword>
<sequence length="431" mass="48373">MSVTEWSIRIECDGAPPEQFNAEELTKIFQENTSTPNSISEFIEDGKKWLKAIFNDEEVYNHISPISVRTELRHAKPRPKIAKPKHGSESRRNLYVLNLPHDLTEYFSFSQDYHNLFAPHGTPTHTVLLKTHDSCSRRRGFVVMSTHEEAQDVIKWLDGICIRDIIDYSGFQLRVTWANIDRSNGMKHSIYSQLLTPNVLGFLSGYDRFDSIQGETLTAGPVTCANTQTETHITGLDTSTIVASNIPIALFPANELDILFKPFGQIKRIQIVSSNLASSHPFVTLAPASPLAQAAIVTYDNAPNAIAAKNTLHGQVYEGFTLAVGFVFNLDQGKNNMPETAYSKIPLVPSTNTFAHHNPKQNSSLSTLHGKKPRNHPSLVREKYLLPRNENTISQLELAYNPWVSHFSPAFISNISIPQTFHGEMIPFYDE</sequence>
<feature type="domain" description="RRM" evidence="4">
    <location>
        <begin position="239"/>
        <end position="329"/>
    </location>
</feature>
<dbReference type="GO" id="GO:0003723">
    <property type="term" value="F:RNA binding"/>
    <property type="evidence" value="ECO:0007669"/>
    <property type="project" value="UniProtKB-UniRule"/>
</dbReference>
<keyword evidence="1" id="KW-0677">Repeat</keyword>
<dbReference type="SMART" id="SM00360">
    <property type="entry name" value="RRM"/>
    <property type="match status" value="2"/>
</dbReference>
<dbReference type="InterPro" id="IPR012677">
    <property type="entry name" value="Nucleotide-bd_a/b_plait_sf"/>
</dbReference>
<evidence type="ECO:0000313" key="6">
    <source>
        <dbReference type="Proteomes" id="UP001050691"/>
    </source>
</evidence>
<dbReference type="Gene3D" id="3.30.70.330">
    <property type="match status" value="2"/>
</dbReference>
<dbReference type="CDD" id="cd00590">
    <property type="entry name" value="RRM_SF"/>
    <property type="match status" value="1"/>
</dbReference>
<dbReference type="Proteomes" id="UP001050691">
    <property type="component" value="Unassembled WGS sequence"/>
</dbReference>
<dbReference type="InterPro" id="IPR000504">
    <property type="entry name" value="RRM_dom"/>
</dbReference>
<proteinExistence type="predicted"/>
<feature type="domain" description="RRM" evidence="4">
    <location>
        <begin position="92"/>
        <end position="180"/>
    </location>
</feature>
<dbReference type="SUPFAM" id="SSF54928">
    <property type="entry name" value="RNA-binding domain, RBD"/>
    <property type="match status" value="1"/>
</dbReference>
<dbReference type="PANTHER" id="PTHR24012">
    <property type="entry name" value="RNA BINDING PROTEIN"/>
    <property type="match status" value="1"/>
</dbReference>
<evidence type="ECO:0000256" key="3">
    <source>
        <dbReference type="PROSITE-ProRule" id="PRU00176"/>
    </source>
</evidence>
<protein>
    <recommendedName>
        <fullName evidence="4">RRM domain-containing protein</fullName>
    </recommendedName>
</protein>
<accession>A0AAV5AJR3</accession>
<dbReference type="AlphaFoldDB" id="A0AAV5AJR3"/>